<comment type="caution">
    <text evidence="1">The sequence shown here is derived from an EMBL/GenBank/DDBJ whole genome shotgun (WGS) entry which is preliminary data.</text>
</comment>
<dbReference type="AlphaFoldDB" id="A0A8S9Z4N0"/>
<protein>
    <submittedName>
        <fullName evidence="1">Uncharacterized protein</fullName>
    </submittedName>
</protein>
<sequence length="145" mass="16534">VEIVETVELVGFVCSRSRVRSVQSRHKQPISHPSEREGTQNVLLHSSTPTPYTIKWQAEKLPVSQYYQLCRSSERGHASAPLTQVRDWGGFAHPRTPHTHTHMWALREADEMQNPKTLVHGRMFKFSPNFTPLGQLICQGLCVPH</sequence>
<proteinExistence type="predicted"/>
<organism evidence="1 2">
    <name type="scientific">Paragonimus skrjabini miyazakii</name>
    <dbReference type="NCBI Taxonomy" id="59628"/>
    <lineage>
        <taxon>Eukaryota</taxon>
        <taxon>Metazoa</taxon>
        <taxon>Spiralia</taxon>
        <taxon>Lophotrochozoa</taxon>
        <taxon>Platyhelminthes</taxon>
        <taxon>Trematoda</taxon>
        <taxon>Digenea</taxon>
        <taxon>Plagiorchiida</taxon>
        <taxon>Troglotremata</taxon>
        <taxon>Troglotrematidae</taxon>
        <taxon>Paragonimus</taxon>
    </lineage>
</organism>
<accession>A0A8S9Z4N0</accession>
<keyword evidence="2" id="KW-1185">Reference proteome</keyword>
<dbReference type="EMBL" id="JTDE01000730">
    <property type="protein sequence ID" value="KAF7260486.1"/>
    <property type="molecule type" value="Genomic_DNA"/>
</dbReference>
<gene>
    <name evidence="1" type="ORF">EG68_02830</name>
</gene>
<reference evidence="1" key="1">
    <citation type="submission" date="2019-07" db="EMBL/GenBank/DDBJ databases">
        <title>Annotation for the trematode Paragonimus miyazaki's.</title>
        <authorList>
            <person name="Choi Y.-J."/>
        </authorList>
    </citation>
    <scope>NUCLEOTIDE SEQUENCE</scope>
    <source>
        <strain evidence="1">Japan</strain>
    </source>
</reference>
<feature type="non-terminal residue" evidence="1">
    <location>
        <position position="145"/>
    </location>
</feature>
<evidence type="ECO:0000313" key="2">
    <source>
        <dbReference type="Proteomes" id="UP000822476"/>
    </source>
</evidence>
<name>A0A8S9Z4N0_9TREM</name>
<dbReference type="Proteomes" id="UP000822476">
    <property type="component" value="Unassembled WGS sequence"/>
</dbReference>
<evidence type="ECO:0000313" key="1">
    <source>
        <dbReference type="EMBL" id="KAF7260486.1"/>
    </source>
</evidence>